<evidence type="ECO:0008006" key="4">
    <source>
        <dbReference type="Google" id="ProtNLM"/>
    </source>
</evidence>
<reference evidence="2" key="1">
    <citation type="journal article" date="2014" name="Int. J. Syst. Evol. Microbiol.">
        <title>Complete genome sequence of Corynebacterium casei LMG S-19264T (=DSM 44701T), isolated from a smear-ripened cheese.</title>
        <authorList>
            <consortium name="US DOE Joint Genome Institute (JGI-PGF)"/>
            <person name="Walter F."/>
            <person name="Albersmeier A."/>
            <person name="Kalinowski J."/>
            <person name="Ruckert C."/>
        </authorList>
    </citation>
    <scope>NUCLEOTIDE SEQUENCE</scope>
    <source>
        <strain evidence="2">JCM 19596</strain>
    </source>
</reference>
<dbReference type="Proteomes" id="UP000607197">
    <property type="component" value="Unassembled WGS sequence"/>
</dbReference>
<dbReference type="InterPro" id="IPR015943">
    <property type="entry name" value="WD40/YVTN_repeat-like_dom_sf"/>
</dbReference>
<keyword evidence="3" id="KW-1185">Reference proteome</keyword>
<dbReference type="RefSeq" id="WP_188977994.1">
    <property type="nucleotide sequence ID" value="NZ_BMPG01000002.1"/>
</dbReference>
<gene>
    <name evidence="2" type="ORF">GCM10009039_17410</name>
</gene>
<comment type="caution">
    <text evidence="2">The sequence shown here is derived from an EMBL/GenBank/DDBJ whole genome shotgun (WGS) entry which is preliminary data.</text>
</comment>
<proteinExistence type="predicted"/>
<evidence type="ECO:0000313" key="3">
    <source>
        <dbReference type="Proteomes" id="UP000607197"/>
    </source>
</evidence>
<dbReference type="AlphaFoldDB" id="A0A830FBV4"/>
<sequence length="325" mass="33849">MPETPLSRRRFLAGTATVGAATVGAAAATAADSGGWASVSSPTGNALYDVVYADGRPWAVGSSGNLLERVDGSWRVASEHFAKKDKTLHAAATTDDETRVWAAGASGMVGSYDVDTGESVSEKKPVGNGNTFTDVVVVGDAGSERVFLAGPSGRVVVGEHDAAGELTWSLYRTGGGYAVNGLDFRSRDVGYAVTDGSTVFKTTDGGQSWKAIGIPNAQVPLFDVVARDESVYVSAGSGRFYRLDCACNLWTPFKTGSEQVSALTYRGDRFLGVGGSGRAYRKTNTGWTSVETPTGNRLNGVVPGERDDPARPSVAVGDSGTILEQ</sequence>
<reference evidence="2" key="2">
    <citation type="submission" date="2020-09" db="EMBL/GenBank/DDBJ databases">
        <authorList>
            <person name="Sun Q."/>
            <person name="Ohkuma M."/>
        </authorList>
    </citation>
    <scope>NUCLEOTIDE SEQUENCE</scope>
    <source>
        <strain evidence="2">JCM 19596</strain>
    </source>
</reference>
<dbReference type="SUPFAM" id="SSF110296">
    <property type="entry name" value="Oligoxyloglucan reducing end-specific cellobiohydrolase"/>
    <property type="match status" value="1"/>
</dbReference>
<name>A0A830FBV4_9EURY</name>
<dbReference type="InterPro" id="IPR006311">
    <property type="entry name" value="TAT_signal"/>
</dbReference>
<protein>
    <recommendedName>
        <fullName evidence="4">Photosynthesis system II assembly factor Ycf48/Hcf136-like domain-containing protein</fullName>
    </recommendedName>
</protein>
<dbReference type="Gene3D" id="2.130.10.10">
    <property type="entry name" value="YVTN repeat-like/Quinoprotein amine dehydrogenase"/>
    <property type="match status" value="1"/>
</dbReference>
<accession>A0A830FBV4</accession>
<dbReference type="OrthoDB" id="320255at2157"/>
<evidence type="ECO:0000256" key="1">
    <source>
        <dbReference type="SAM" id="MobiDB-lite"/>
    </source>
</evidence>
<evidence type="ECO:0000313" key="2">
    <source>
        <dbReference type="EMBL" id="GGL59691.1"/>
    </source>
</evidence>
<feature type="region of interest" description="Disordered" evidence="1">
    <location>
        <begin position="301"/>
        <end position="325"/>
    </location>
</feature>
<dbReference type="EMBL" id="BMPG01000002">
    <property type="protein sequence ID" value="GGL59691.1"/>
    <property type="molecule type" value="Genomic_DNA"/>
</dbReference>
<dbReference type="PROSITE" id="PS51318">
    <property type="entry name" value="TAT"/>
    <property type="match status" value="1"/>
</dbReference>
<organism evidence="2 3">
    <name type="scientific">Halocalculus aciditolerans</name>
    <dbReference type="NCBI Taxonomy" id="1383812"/>
    <lineage>
        <taxon>Archaea</taxon>
        <taxon>Methanobacteriati</taxon>
        <taxon>Methanobacteriota</taxon>
        <taxon>Stenosarchaea group</taxon>
        <taxon>Halobacteria</taxon>
        <taxon>Halobacteriales</taxon>
        <taxon>Halobacteriaceae</taxon>
        <taxon>Halocalculus</taxon>
    </lineage>
</organism>